<dbReference type="SUPFAM" id="SSF57850">
    <property type="entry name" value="RING/U-box"/>
    <property type="match status" value="1"/>
</dbReference>
<keyword evidence="3" id="KW-0539">Nucleus</keyword>
<dbReference type="EnsemblMetazoa" id="XM_022800571">
    <property type="protein sequence ID" value="XP_022656306"/>
    <property type="gene ID" value="LOC111248367"/>
</dbReference>
<dbReference type="KEGG" id="vde:111248367"/>
<evidence type="ECO:0000259" key="5">
    <source>
        <dbReference type="Pfam" id="PF11261"/>
    </source>
</evidence>
<dbReference type="GeneID" id="111248367"/>
<protein>
    <submittedName>
        <fullName evidence="7">Uncharacterized protein</fullName>
    </submittedName>
</protein>
<dbReference type="FunCoup" id="A0A7M7JRY7">
    <property type="interactions" value="1223"/>
</dbReference>
<sequence length="599" mass="61179">MLSGVRHTGAQLQFLKPKQLLIEAAEAAEAAVLASGAGGGGVFEPNGASGSGPLLAPGGSIGSLQLNTTNLDLNGERAEAMVKMSTPAGLSTRGAQRQQCYLCDLPRMPWAMIDDFSEPVCRGCVNYEGADRIEIVLESARQLKRAHGFSPPGPSASSVAQPHFKRHELNGDSAATLAPLALAPRDRYTRIEASYRHAPTHAQLSAEEPRRHLSNQRALKRERGTEEEPELDKRVHLDPSHIAPPELTRPPLTRGESMPAAVMAAPFELRNYKKDHMVGRVYSFDAATSIKAAGPGFPSACSSAAQVAGPVGATLSPLTRSIASPEGPLSALAQQGLASAQAPSAGNPHEERNGLHHGSSVSAEPPPSTRRHSPPVAPKKSRHSLSAQPSQEGPPPSPASAASATPGQPSAGPGAAASGPGGPASNAASSGGSGVKGAAAGGGAESAPTLKCTLCQQRLEDTHFVQCPSVGAHKFCFPCSRDSIQQQAANAGGEVYCPSGEKCPLLGSTVPWAFMQNEIATILGNEELAPAKKTPTPPSSASATLSAPPSAAGNTPGGAHQRPQAPTPPSSQPGGAPGPQTGPTLPTSNGSSASRDGST</sequence>
<dbReference type="AlphaFoldDB" id="A0A7M7JRY7"/>
<dbReference type="PANTHER" id="PTHR10816:SF19">
    <property type="entry name" value="PROTEIN INTERACTING WITH TTK69 AND SIN3A, ISOFORM D"/>
    <property type="match status" value="1"/>
</dbReference>
<feature type="region of interest" description="Disordered" evidence="4">
    <location>
        <begin position="529"/>
        <end position="599"/>
    </location>
</feature>
<dbReference type="Gene3D" id="1.10.10.1580">
    <property type="entry name" value="Interferon regulatory factor 2-binding protein"/>
    <property type="match status" value="1"/>
</dbReference>
<dbReference type="InterPro" id="IPR044882">
    <property type="entry name" value="I2BP1/2_C3HC4-RING_sf"/>
</dbReference>
<feature type="compositionally biased region" description="Low complexity" evidence="4">
    <location>
        <begin position="531"/>
        <end position="552"/>
    </location>
</feature>
<feature type="region of interest" description="Disordered" evidence="4">
    <location>
        <begin position="199"/>
        <end position="255"/>
    </location>
</feature>
<dbReference type="InterPro" id="IPR057414">
    <property type="entry name" value="Zf-C3HC4_IRF-2BP1_2"/>
</dbReference>
<name>A0A7M7JRY7_VARDE</name>
<feature type="compositionally biased region" description="Basic residues" evidence="4">
    <location>
        <begin position="369"/>
        <end position="383"/>
    </location>
</feature>
<evidence type="ECO:0000313" key="7">
    <source>
        <dbReference type="EnsemblMetazoa" id="XP_022656306"/>
    </source>
</evidence>
<feature type="compositionally biased region" description="Low complexity" evidence="4">
    <location>
        <begin position="399"/>
        <end position="430"/>
    </location>
</feature>
<feature type="region of interest" description="Disordered" evidence="4">
    <location>
        <begin position="335"/>
        <end position="446"/>
    </location>
</feature>
<evidence type="ECO:0000313" key="8">
    <source>
        <dbReference type="Proteomes" id="UP000594260"/>
    </source>
</evidence>
<dbReference type="PANTHER" id="PTHR10816">
    <property type="entry name" value="MYELIN TRANSCRIPTION FACTOR 1-RELATED"/>
    <property type="match status" value="1"/>
</dbReference>
<dbReference type="OrthoDB" id="10065080at2759"/>
<dbReference type="OMA" id="GAQMNVP"/>
<dbReference type="Pfam" id="PF25454">
    <property type="entry name" value="zf-C3HC4_IRF-2BP1_2"/>
    <property type="match status" value="1"/>
</dbReference>
<dbReference type="GO" id="GO:0005634">
    <property type="term" value="C:nucleus"/>
    <property type="evidence" value="ECO:0007669"/>
    <property type="project" value="UniProtKB-SubCell"/>
</dbReference>
<feature type="compositionally biased region" description="Basic and acidic residues" evidence="4">
    <location>
        <begin position="219"/>
        <end position="239"/>
    </location>
</feature>
<organism evidence="7 8">
    <name type="scientific">Varroa destructor</name>
    <name type="common">Honeybee mite</name>
    <dbReference type="NCBI Taxonomy" id="109461"/>
    <lineage>
        <taxon>Eukaryota</taxon>
        <taxon>Metazoa</taxon>
        <taxon>Ecdysozoa</taxon>
        <taxon>Arthropoda</taxon>
        <taxon>Chelicerata</taxon>
        <taxon>Arachnida</taxon>
        <taxon>Acari</taxon>
        <taxon>Parasitiformes</taxon>
        <taxon>Mesostigmata</taxon>
        <taxon>Gamasina</taxon>
        <taxon>Dermanyssoidea</taxon>
        <taxon>Varroidae</taxon>
        <taxon>Varroa</taxon>
    </lineage>
</organism>
<dbReference type="PROSITE" id="PS50890">
    <property type="entry name" value="PUA"/>
    <property type="match status" value="1"/>
</dbReference>
<feature type="compositionally biased region" description="Gly residues" evidence="4">
    <location>
        <begin position="431"/>
        <end position="444"/>
    </location>
</feature>
<comment type="similarity">
    <text evidence="2">Belongs to the IRF2BP family.</text>
</comment>
<dbReference type="InParanoid" id="A0A7M7JRY7"/>
<keyword evidence="8" id="KW-1185">Reference proteome</keyword>
<feature type="domain" description="Interferon regulatory factor 2-binding protein 1/2-like zinc finger" evidence="5">
    <location>
        <begin position="96"/>
        <end position="147"/>
    </location>
</feature>
<comment type="subcellular location">
    <subcellularLocation>
        <location evidence="1">Nucleus</location>
    </subcellularLocation>
</comment>
<reference evidence="7" key="1">
    <citation type="submission" date="2021-01" db="UniProtKB">
        <authorList>
            <consortium name="EnsemblMetazoa"/>
        </authorList>
    </citation>
    <scope>IDENTIFICATION</scope>
</reference>
<evidence type="ECO:0000259" key="6">
    <source>
        <dbReference type="Pfam" id="PF25454"/>
    </source>
</evidence>
<accession>A0A7M7JRY7</accession>
<dbReference type="InterPro" id="IPR022750">
    <property type="entry name" value="IRF-2BP1_2-like_Znf"/>
</dbReference>
<evidence type="ECO:0000256" key="2">
    <source>
        <dbReference type="ARBA" id="ARBA00010802"/>
    </source>
</evidence>
<evidence type="ECO:0000256" key="1">
    <source>
        <dbReference type="ARBA" id="ARBA00004123"/>
    </source>
</evidence>
<dbReference type="FunFam" id="1.10.10.1580:FF:000001">
    <property type="entry name" value="interferon regulatory factor 2-binding protein 2"/>
    <property type="match status" value="1"/>
</dbReference>
<feature type="compositionally biased region" description="Low complexity" evidence="4">
    <location>
        <begin position="335"/>
        <end position="346"/>
    </location>
</feature>
<dbReference type="RefSeq" id="XP_022656306.1">
    <property type="nucleotide sequence ID" value="XM_022800571.1"/>
</dbReference>
<evidence type="ECO:0000256" key="3">
    <source>
        <dbReference type="ARBA" id="ARBA00023242"/>
    </source>
</evidence>
<feature type="compositionally biased region" description="Polar residues" evidence="4">
    <location>
        <begin position="589"/>
        <end position="599"/>
    </location>
</feature>
<feature type="compositionally biased region" description="Low complexity" evidence="4">
    <location>
        <begin position="572"/>
        <end position="588"/>
    </location>
</feature>
<dbReference type="CDD" id="cd16511">
    <property type="entry name" value="vRING-HC_IRF2BP1-like"/>
    <property type="match status" value="1"/>
</dbReference>
<dbReference type="Pfam" id="PF11261">
    <property type="entry name" value="IRF-2BP1_2"/>
    <property type="match status" value="1"/>
</dbReference>
<dbReference type="CTD" id="32205"/>
<evidence type="ECO:0000256" key="4">
    <source>
        <dbReference type="SAM" id="MobiDB-lite"/>
    </source>
</evidence>
<dbReference type="GO" id="GO:0006357">
    <property type="term" value="P:regulation of transcription by RNA polymerase II"/>
    <property type="evidence" value="ECO:0007669"/>
    <property type="project" value="TreeGrafter"/>
</dbReference>
<dbReference type="Proteomes" id="UP000594260">
    <property type="component" value="Unplaced"/>
</dbReference>
<dbReference type="GO" id="GO:0003714">
    <property type="term" value="F:transcription corepressor activity"/>
    <property type="evidence" value="ECO:0007669"/>
    <property type="project" value="TreeGrafter"/>
</dbReference>
<feature type="domain" description="Interferon regulatory factor 2-binding protein 1/2-like C3HC4 zinc finger" evidence="6">
    <location>
        <begin position="450"/>
        <end position="523"/>
    </location>
</feature>
<proteinExistence type="inferred from homology"/>